<dbReference type="InterPro" id="IPR052894">
    <property type="entry name" value="AsmA-related"/>
</dbReference>
<accession>A0A347TK31</accession>
<organism evidence="3 4">
    <name type="scientific">Malaciobacter marinus</name>
    <dbReference type="NCBI Taxonomy" id="505249"/>
    <lineage>
        <taxon>Bacteria</taxon>
        <taxon>Pseudomonadati</taxon>
        <taxon>Campylobacterota</taxon>
        <taxon>Epsilonproteobacteria</taxon>
        <taxon>Campylobacterales</taxon>
        <taxon>Arcobacteraceae</taxon>
        <taxon>Malaciobacter</taxon>
    </lineage>
</organism>
<name>A0A347TK31_9BACT</name>
<sequence length="912" mass="104849">MKNNKFIKILIAVFALYSLLGFFVLPYFLKPKLQEVINQNITKQAFIQDLKFNPFTFETNLIGFEIKDKKNTLLSFDEFYIDFSLFKSIDKRHIRFEKVLLKNALVNIVENKDQTINLAKILKETKTNNNQEKEQSKENLINFLIRKAVIENAAINFEKKSDIEPFSITLSELNYTFYDLGNFKNILASQTLTTKINKDTLLTIKGGFQIEPLSMHANVKLKGLKPSELIVYKKSMLNFDISDKTSLDLNFGYQLSFKDKFDLSIQDLNLNIKDFELIQEKNSLISFKNFTINSLFLDYLKQEINIDSINLDKLKTNIISSKDEVINLTTLINQDNSKQENKKTQEKQNPWNIDLRSANISNTNINYEDLKTTNKLNLENLALTFEKFKLKNNNIFLKTASLKEPKVNFENKKEKLGININNLNLHIKNLSKEKEKIQIDTINLDKKSLFLSDKLKNQIITKNIDLSIKNFNFNNKTLSIEKSILKNPYISIILPKKDKAKEVKKVVAKNSKNVETKNSLNMQIGPFNIKNASLNFEDKNLPIPFKTLVSKLNGKFSEFSTTSSKPTELKLEGKVDKYGYTKITGLVNHQNIKELTDVNLLFKNIAIKNFTPYSGKFIGKEIETGKLNLDLKYNIKKSNLDAKNSIIISDIKFGDEVKSEDAVSLPLDLAIALLEDADGIIDLDIPISGNVDDPKFAIAPIVWKAFTNLIVKAVSAPFSFLASLLGIEADEIKSIDFHFADAKILPSEKEALDNIAKIMNKRPNIAIKINPSFTQEDINKLKELKAEENIEKTMKEFKKGDKYQLAIEKIYLSYKNSKKLVELKKEFIIKEKKKEIFQKDAYLNYIKNIIISKQVISDDTLFNLTKLRIENINKYLIDKKQIKQNRVIIKKTDKTNTNKSFTSFDLQVDVAK</sequence>
<reference evidence="3 4" key="1">
    <citation type="submission" date="2018-08" db="EMBL/GenBank/DDBJ databases">
        <title>Complete genome of the Arcobacter marinus type strain JCM 15502.</title>
        <authorList>
            <person name="Miller W.G."/>
            <person name="Yee E."/>
            <person name="Huynh S."/>
            <person name="Parker C.T."/>
        </authorList>
    </citation>
    <scope>NUCLEOTIDE SEQUENCE [LARGE SCALE GENOMIC DNA]</scope>
    <source>
        <strain evidence="3 4">JCM 15502</strain>
    </source>
</reference>
<keyword evidence="2" id="KW-1133">Transmembrane helix</keyword>
<dbReference type="AlphaFoldDB" id="A0A347TK31"/>
<keyword evidence="2" id="KW-0812">Transmembrane</keyword>
<evidence type="ECO:0000313" key="3">
    <source>
        <dbReference type="EMBL" id="AXX86959.1"/>
    </source>
</evidence>
<feature type="transmembrane region" description="Helical" evidence="2">
    <location>
        <begin position="7"/>
        <end position="29"/>
    </location>
</feature>
<dbReference type="PANTHER" id="PTHR30441:SF8">
    <property type="entry name" value="DUF748 DOMAIN-CONTAINING PROTEIN"/>
    <property type="match status" value="1"/>
</dbReference>
<evidence type="ECO:0000256" key="2">
    <source>
        <dbReference type="SAM" id="Phobius"/>
    </source>
</evidence>
<dbReference type="InterPro" id="IPR008023">
    <property type="entry name" value="DUF748"/>
</dbReference>
<dbReference type="GO" id="GO:0005886">
    <property type="term" value="C:plasma membrane"/>
    <property type="evidence" value="ECO:0007669"/>
    <property type="project" value="TreeGrafter"/>
</dbReference>
<dbReference type="Pfam" id="PF05359">
    <property type="entry name" value="DUF748"/>
    <property type="match status" value="1"/>
</dbReference>
<evidence type="ECO:0000313" key="4">
    <source>
        <dbReference type="Proteomes" id="UP000264693"/>
    </source>
</evidence>
<dbReference type="KEGG" id="amar:AMRN_1216"/>
<gene>
    <name evidence="3" type="ORF">AMRN_1216</name>
</gene>
<dbReference type="GO" id="GO:0090313">
    <property type="term" value="P:regulation of protein targeting to membrane"/>
    <property type="evidence" value="ECO:0007669"/>
    <property type="project" value="TreeGrafter"/>
</dbReference>
<feature type="coiled-coil region" evidence="1">
    <location>
        <begin position="413"/>
        <end position="440"/>
    </location>
</feature>
<dbReference type="EMBL" id="CP032101">
    <property type="protein sequence ID" value="AXX86959.1"/>
    <property type="molecule type" value="Genomic_DNA"/>
</dbReference>
<dbReference type="RefSeq" id="WP_118897378.1">
    <property type="nucleotide sequence ID" value="NZ_CP032101.1"/>
</dbReference>
<proteinExistence type="predicted"/>
<evidence type="ECO:0000256" key="1">
    <source>
        <dbReference type="SAM" id="Coils"/>
    </source>
</evidence>
<dbReference type="Proteomes" id="UP000264693">
    <property type="component" value="Chromosome"/>
</dbReference>
<keyword evidence="2" id="KW-0472">Membrane</keyword>
<dbReference type="PANTHER" id="PTHR30441">
    <property type="entry name" value="DUF748 DOMAIN-CONTAINING PROTEIN"/>
    <property type="match status" value="1"/>
</dbReference>
<protein>
    <submittedName>
        <fullName evidence="3">DUF748 domain-containing membrane protein</fullName>
    </submittedName>
</protein>
<keyword evidence="1" id="KW-0175">Coiled coil</keyword>